<comment type="catalytic activity">
    <reaction evidence="4">
        <text>UTP + H2O = UMP + diphosphate + H(+)</text>
        <dbReference type="Rhea" id="RHEA:29395"/>
        <dbReference type="ChEBI" id="CHEBI:15377"/>
        <dbReference type="ChEBI" id="CHEBI:15378"/>
        <dbReference type="ChEBI" id="CHEBI:33019"/>
        <dbReference type="ChEBI" id="CHEBI:46398"/>
        <dbReference type="ChEBI" id="CHEBI:57865"/>
        <dbReference type="EC" id="3.6.1.9"/>
    </reaction>
</comment>
<dbReference type="EC" id="3.6.1.9" evidence="4"/>
<evidence type="ECO:0000313" key="6">
    <source>
        <dbReference type="Proteomes" id="UP001565200"/>
    </source>
</evidence>
<dbReference type="RefSeq" id="WP_121699299.1">
    <property type="nucleotide sequence ID" value="NZ_JBCLPP010000037.1"/>
</dbReference>
<evidence type="ECO:0000256" key="1">
    <source>
        <dbReference type="ARBA" id="ARBA00001968"/>
    </source>
</evidence>
<dbReference type="Pfam" id="PF02545">
    <property type="entry name" value="Maf"/>
    <property type="match status" value="1"/>
</dbReference>
<comment type="catalytic activity">
    <reaction evidence="4">
        <text>dTTP + H2O = dTMP + diphosphate + H(+)</text>
        <dbReference type="Rhea" id="RHEA:28534"/>
        <dbReference type="ChEBI" id="CHEBI:15377"/>
        <dbReference type="ChEBI" id="CHEBI:15378"/>
        <dbReference type="ChEBI" id="CHEBI:33019"/>
        <dbReference type="ChEBI" id="CHEBI:37568"/>
        <dbReference type="ChEBI" id="CHEBI:63528"/>
        <dbReference type="EC" id="3.6.1.9"/>
    </reaction>
</comment>
<evidence type="ECO:0000256" key="2">
    <source>
        <dbReference type="ARBA" id="ARBA00022801"/>
    </source>
</evidence>
<dbReference type="EMBL" id="JBCLPP010000037">
    <property type="protein sequence ID" value="MEY8246238.1"/>
    <property type="molecule type" value="Genomic_DNA"/>
</dbReference>
<sequence length="197" mass="22031">MATNPLNNLNRYDILLASHSPRRRELLQMIGIDFSIAATIDVDESYPDDMPAHDVAPFLSDKKAEAYRAVMLPDQLIITADTVVINKGTVLGKPHSEENAHEMLRELSGHTHEVVTGVTISTIKKHVTLSACTKVEFADLTSDEIDFYVTRYRPLDKAGAYGIQEWIGAIGIKNIEGSYYNVMGLPVHRLYTELLKF</sequence>
<protein>
    <recommendedName>
        <fullName evidence="4">dTTP/UTP pyrophosphatase</fullName>
        <shortName evidence="4">dTTPase/UTPase</shortName>
        <ecNumber evidence="4">3.6.1.9</ecNumber>
    </recommendedName>
    <alternativeName>
        <fullName evidence="4">Nucleoside triphosphate pyrophosphatase</fullName>
    </alternativeName>
    <alternativeName>
        <fullName evidence="4">Nucleotide pyrophosphatase</fullName>
        <shortName evidence="4">Nucleotide PPase</shortName>
    </alternativeName>
</protein>
<dbReference type="InterPro" id="IPR029001">
    <property type="entry name" value="ITPase-like_fam"/>
</dbReference>
<feature type="site" description="Important for substrate specificity" evidence="4">
    <location>
        <position position="164"/>
    </location>
</feature>
<dbReference type="SUPFAM" id="SSF52972">
    <property type="entry name" value="ITPase-like"/>
    <property type="match status" value="1"/>
</dbReference>
<comment type="subcellular location">
    <subcellularLocation>
        <location evidence="4">Cytoplasm</location>
    </subcellularLocation>
</comment>
<feature type="active site" description="Proton acceptor" evidence="4">
    <location>
        <position position="81"/>
    </location>
</feature>
<comment type="function">
    <text evidence="4">Nucleoside triphosphate pyrophosphatase that hydrolyzes dTTP and UTP. May have a dual role in cell division arrest and in preventing the incorporation of modified nucleotides into cellular nucleic acids.</text>
</comment>
<dbReference type="CDD" id="cd00555">
    <property type="entry name" value="Maf"/>
    <property type="match status" value="1"/>
</dbReference>
<evidence type="ECO:0000313" key="5">
    <source>
        <dbReference type="EMBL" id="MEY8246238.1"/>
    </source>
</evidence>
<keyword evidence="4" id="KW-0963">Cytoplasm</keyword>
<keyword evidence="3 4" id="KW-0546">Nucleotide metabolism</keyword>
<evidence type="ECO:0000256" key="3">
    <source>
        <dbReference type="ARBA" id="ARBA00023080"/>
    </source>
</evidence>
<organism evidence="5 6">
    <name type="scientific">Heminiphilus faecis</name>
    <dbReference type="NCBI Taxonomy" id="2601703"/>
    <lineage>
        <taxon>Bacteria</taxon>
        <taxon>Pseudomonadati</taxon>
        <taxon>Bacteroidota</taxon>
        <taxon>Bacteroidia</taxon>
        <taxon>Bacteroidales</taxon>
        <taxon>Muribaculaceae</taxon>
        <taxon>Heminiphilus</taxon>
    </lineage>
</organism>
<dbReference type="NCBIfam" id="TIGR00172">
    <property type="entry name" value="maf"/>
    <property type="match status" value="1"/>
</dbReference>
<accession>A0ABV4CXU6</accession>
<proteinExistence type="inferred from homology"/>
<dbReference type="PIRSF" id="PIRSF006305">
    <property type="entry name" value="Maf"/>
    <property type="match status" value="1"/>
</dbReference>
<keyword evidence="6" id="KW-1185">Reference proteome</keyword>
<comment type="caution">
    <text evidence="5">The sequence shown here is derived from an EMBL/GenBank/DDBJ whole genome shotgun (WGS) entry which is preliminary data.</text>
</comment>
<feature type="site" description="Important for substrate specificity" evidence="4">
    <location>
        <position position="82"/>
    </location>
</feature>
<evidence type="ECO:0000256" key="4">
    <source>
        <dbReference type="HAMAP-Rule" id="MF_00528"/>
    </source>
</evidence>
<comment type="similarity">
    <text evidence="4">Belongs to the Maf family. YhdE subfamily.</text>
</comment>
<feature type="site" description="Important for substrate specificity" evidence="4">
    <location>
        <position position="22"/>
    </location>
</feature>
<dbReference type="HAMAP" id="MF_00528">
    <property type="entry name" value="Maf"/>
    <property type="match status" value="1"/>
</dbReference>
<dbReference type="Gene3D" id="3.90.950.10">
    <property type="match status" value="1"/>
</dbReference>
<dbReference type="Proteomes" id="UP001565200">
    <property type="component" value="Unassembled WGS sequence"/>
</dbReference>
<dbReference type="InterPro" id="IPR003697">
    <property type="entry name" value="Maf-like"/>
</dbReference>
<reference evidence="5 6" key="1">
    <citation type="submission" date="2024-03" db="EMBL/GenBank/DDBJ databases">
        <title>Mouse gut bacterial collection (mGBC) of GemPharmatech.</title>
        <authorList>
            <person name="He Y."/>
            <person name="Dong L."/>
            <person name="Wu D."/>
            <person name="Gao X."/>
            <person name="Lin Z."/>
        </authorList>
    </citation>
    <scope>NUCLEOTIDE SEQUENCE [LARGE SCALE GENOMIC DNA]</scope>
    <source>
        <strain evidence="5 6">54-13</strain>
    </source>
</reference>
<comment type="caution">
    <text evidence="4">Lacks conserved residue(s) required for the propagation of feature annotation.</text>
</comment>
<dbReference type="PANTHER" id="PTHR43213:SF5">
    <property type="entry name" value="BIFUNCTIONAL DTTP_UTP PYROPHOSPHATASE_METHYLTRANSFERASE PROTEIN-RELATED"/>
    <property type="match status" value="1"/>
</dbReference>
<keyword evidence="2 4" id="KW-0378">Hydrolase</keyword>
<gene>
    <name evidence="5" type="ORF">AAK873_11525</name>
</gene>
<comment type="cofactor">
    <cofactor evidence="1 4">
        <name>a divalent metal cation</name>
        <dbReference type="ChEBI" id="CHEBI:60240"/>
    </cofactor>
</comment>
<name>A0ABV4CXU6_9BACT</name>
<dbReference type="PANTHER" id="PTHR43213">
    <property type="entry name" value="BIFUNCTIONAL DTTP/UTP PYROPHOSPHATASE/METHYLTRANSFERASE PROTEIN-RELATED"/>
    <property type="match status" value="1"/>
</dbReference>